<dbReference type="Gene3D" id="2.60.120.620">
    <property type="entry name" value="q2cbj1_9rhob like domain"/>
    <property type="match status" value="1"/>
</dbReference>
<name>A0ABS1WZY8_9GAMM</name>
<keyword evidence="3" id="KW-1185">Reference proteome</keyword>
<evidence type="ECO:0000256" key="1">
    <source>
        <dbReference type="ARBA" id="ARBA00001954"/>
    </source>
</evidence>
<dbReference type="Pfam" id="PF05721">
    <property type="entry name" value="PhyH"/>
    <property type="match status" value="1"/>
</dbReference>
<organism evidence="2 3">
    <name type="scientific">Steroidobacter gossypii</name>
    <dbReference type="NCBI Taxonomy" id="2805490"/>
    <lineage>
        <taxon>Bacteria</taxon>
        <taxon>Pseudomonadati</taxon>
        <taxon>Pseudomonadota</taxon>
        <taxon>Gammaproteobacteria</taxon>
        <taxon>Steroidobacterales</taxon>
        <taxon>Steroidobacteraceae</taxon>
        <taxon>Steroidobacter</taxon>
    </lineage>
</organism>
<keyword evidence="2" id="KW-0223">Dioxygenase</keyword>
<sequence>MYTLNSSEHAFFSENGYLSISNAVDDAALTELRSLCRQFMQNRGIDERTLSGEKEGELPLVWIRCSNQELEQFARTSAIFGWARRWASELLQVDESSLRPKLRIFYKRPFSESAVEWHQDEAFYQKFSGERLEGYRSLNCWVALDDAAPESGTLKYIPGSHRDGLVEHDVIPTTVFEPLLEGESREDDEQAGITLRTTNLDEKRAIYASVPRGGINIHHCRTLHASDANTCASPRGAFVVIFRQEGGAAEQKGA</sequence>
<dbReference type="SUPFAM" id="SSF51197">
    <property type="entry name" value="Clavaminate synthase-like"/>
    <property type="match status" value="1"/>
</dbReference>
<evidence type="ECO:0000313" key="2">
    <source>
        <dbReference type="EMBL" id="MBM0106537.1"/>
    </source>
</evidence>
<dbReference type="RefSeq" id="WP_203168658.1">
    <property type="nucleotide sequence ID" value="NZ_JAEVLS010000004.1"/>
</dbReference>
<dbReference type="InterPro" id="IPR008775">
    <property type="entry name" value="Phytyl_CoA_dOase-like"/>
</dbReference>
<protein>
    <submittedName>
        <fullName evidence="2">Phytanoyl-CoA dioxygenase family protein</fullName>
    </submittedName>
</protein>
<dbReference type="GO" id="GO:0051213">
    <property type="term" value="F:dioxygenase activity"/>
    <property type="evidence" value="ECO:0007669"/>
    <property type="project" value="UniProtKB-KW"/>
</dbReference>
<gene>
    <name evidence="2" type="ORF">JM946_17550</name>
</gene>
<accession>A0ABS1WZY8</accession>
<reference evidence="2 3" key="1">
    <citation type="journal article" date="2021" name="Int. J. Syst. Evol. Microbiol.">
        <title>Steroidobacter gossypii sp. nov., isolated from soil of cotton cropping field.</title>
        <authorList>
            <person name="Huang R."/>
            <person name="Yang S."/>
            <person name="Zhen C."/>
            <person name="Liu W."/>
        </authorList>
    </citation>
    <scope>NUCLEOTIDE SEQUENCE [LARGE SCALE GENOMIC DNA]</scope>
    <source>
        <strain evidence="2 3">S1-65</strain>
    </source>
</reference>
<comment type="caution">
    <text evidence="2">The sequence shown here is derived from an EMBL/GenBank/DDBJ whole genome shotgun (WGS) entry which is preliminary data.</text>
</comment>
<comment type="cofactor">
    <cofactor evidence="1">
        <name>Fe(2+)</name>
        <dbReference type="ChEBI" id="CHEBI:29033"/>
    </cofactor>
</comment>
<evidence type="ECO:0000313" key="3">
    <source>
        <dbReference type="Proteomes" id="UP000661077"/>
    </source>
</evidence>
<keyword evidence="2" id="KW-0560">Oxidoreductase</keyword>
<dbReference type="PANTHER" id="PTHR20883">
    <property type="entry name" value="PHYTANOYL-COA DIOXYGENASE DOMAIN CONTAINING 1"/>
    <property type="match status" value="1"/>
</dbReference>
<dbReference type="PANTHER" id="PTHR20883:SF48">
    <property type="entry name" value="ECTOINE DIOXYGENASE"/>
    <property type="match status" value="1"/>
</dbReference>
<dbReference type="EMBL" id="JAEVLS010000004">
    <property type="protein sequence ID" value="MBM0106537.1"/>
    <property type="molecule type" value="Genomic_DNA"/>
</dbReference>
<proteinExistence type="predicted"/>
<dbReference type="Proteomes" id="UP000661077">
    <property type="component" value="Unassembled WGS sequence"/>
</dbReference>